<dbReference type="SUPFAM" id="SSF48576">
    <property type="entry name" value="Terpenoid synthases"/>
    <property type="match status" value="1"/>
</dbReference>
<keyword evidence="8" id="KW-1185">Reference proteome</keyword>
<evidence type="ECO:0000256" key="4">
    <source>
        <dbReference type="ARBA" id="ARBA00023128"/>
    </source>
</evidence>
<proteinExistence type="inferred from homology"/>
<sequence>MALPRLRARSLPPLRLCRQFPFNPPVSPQSQTKRHSSTLDVTSARAYCLDLLRKHDKPSHLLSVFQPAYSKDTYLSLRAFNIETSLIPDQVSNTTLGRMRINFWRDNLTKLFSPPYTPPAEPTLLLLAHAVHSNHAKLTRGFLTRVLTEREKYLGNVPFRNLSDLEGYAEGTYASLLYATLEGLGLRDTGLDHVASHIGKAEGIAAVIRGLAVLASGEGGGAVVLPLDVCARVGLRQEDVLRRAQGRVKDPEDGGDAVGKLKEVVFEIATLANDHLITARKMVTEEPAARGVAFSGFMRAVPTAIYLERLESVDFDPFDHRLQRPDWKLPWRAYRAYATRRF</sequence>
<evidence type="ECO:0000256" key="2">
    <source>
        <dbReference type="ARBA" id="ARBA00022792"/>
    </source>
</evidence>
<dbReference type="InterPro" id="IPR002060">
    <property type="entry name" value="Squ/phyt_synthse"/>
</dbReference>
<dbReference type="Gene3D" id="1.10.600.10">
    <property type="entry name" value="Farnesyl Diphosphate Synthase"/>
    <property type="match status" value="1"/>
</dbReference>
<evidence type="ECO:0000313" key="8">
    <source>
        <dbReference type="Proteomes" id="UP001412239"/>
    </source>
</evidence>
<evidence type="ECO:0000256" key="3">
    <source>
        <dbReference type="ARBA" id="ARBA00022946"/>
    </source>
</evidence>
<keyword evidence="4" id="KW-0496">Mitochondrion</keyword>
<gene>
    <name evidence="7" type="ORF">GSTUAT00006890001</name>
</gene>
<organism evidence="7 8">
    <name type="scientific">Tuber aestivum</name>
    <name type="common">summer truffle</name>
    <dbReference type="NCBI Taxonomy" id="59557"/>
    <lineage>
        <taxon>Eukaryota</taxon>
        <taxon>Fungi</taxon>
        <taxon>Dikarya</taxon>
        <taxon>Ascomycota</taxon>
        <taxon>Pezizomycotina</taxon>
        <taxon>Pezizomycetes</taxon>
        <taxon>Pezizales</taxon>
        <taxon>Tuberaceae</taxon>
        <taxon>Tuber</taxon>
    </lineage>
</organism>
<reference evidence="7" key="1">
    <citation type="submission" date="2015-10" db="EMBL/GenBank/DDBJ databases">
        <authorList>
            <person name="Regsiter A."/>
            <person name="william w."/>
        </authorList>
    </citation>
    <scope>NUCLEOTIDE SEQUENCE</scope>
    <source>
        <strain evidence="7">Montdore</strain>
    </source>
</reference>
<comment type="subcellular location">
    <subcellularLocation>
        <location evidence="1">Mitochondrion inner membrane</location>
    </subcellularLocation>
</comment>
<dbReference type="Proteomes" id="UP001412239">
    <property type="component" value="Unassembled WGS sequence"/>
</dbReference>
<dbReference type="AlphaFoldDB" id="A0A292PR95"/>
<dbReference type="PANTHER" id="PTHR21181">
    <property type="match status" value="1"/>
</dbReference>
<name>A0A292PR95_9PEZI</name>
<dbReference type="EMBL" id="LN891101">
    <property type="protein sequence ID" value="CUS09010.1"/>
    <property type="molecule type" value="Genomic_DNA"/>
</dbReference>
<dbReference type="InterPro" id="IPR008949">
    <property type="entry name" value="Isoprenoid_synthase_dom_sf"/>
</dbReference>
<accession>A0A292PR95</accession>
<dbReference type="GO" id="GO:0005743">
    <property type="term" value="C:mitochondrial inner membrane"/>
    <property type="evidence" value="ECO:0007669"/>
    <property type="project" value="UniProtKB-SubCell"/>
</dbReference>
<evidence type="ECO:0000256" key="5">
    <source>
        <dbReference type="ARBA" id="ARBA00023136"/>
    </source>
</evidence>
<dbReference type="GO" id="GO:0032981">
    <property type="term" value="P:mitochondrial respiratory chain complex I assembly"/>
    <property type="evidence" value="ECO:0007669"/>
    <property type="project" value="TreeGrafter"/>
</dbReference>
<keyword evidence="5" id="KW-0472">Membrane</keyword>
<comment type="similarity">
    <text evidence="6">Belongs to the NDUFAF6 family.</text>
</comment>
<keyword evidence="3" id="KW-0809">Transit peptide</keyword>
<evidence type="ECO:0008006" key="9">
    <source>
        <dbReference type="Google" id="ProtNLM"/>
    </source>
</evidence>
<evidence type="ECO:0000313" key="7">
    <source>
        <dbReference type="EMBL" id="CUS09010.1"/>
    </source>
</evidence>
<evidence type="ECO:0000256" key="6">
    <source>
        <dbReference type="ARBA" id="ARBA00038273"/>
    </source>
</evidence>
<feature type="non-terminal residue" evidence="7">
    <location>
        <position position="342"/>
    </location>
</feature>
<dbReference type="PANTHER" id="PTHR21181:SF13">
    <property type="entry name" value="NADH DEHYDROGENASE (UBIQUINONE) COMPLEX I, ASSEMBLY FACTOR 6"/>
    <property type="match status" value="1"/>
</dbReference>
<keyword evidence="2" id="KW-0999">Mitochondrion inner membrane</keyword>
<evidence type="ECO:0000256" key="1">
    <source>
        <dbReference type="ARBA" id="ARBA00004273"/>
    </source>
</evidence>
<protein>
    <recommendedName>
        <fullName evidence="9">Phytoene synthase</fullName>
    </recommendedName>
</protein>
<dbReference type="Pfam" id="PF00494">
    <property type="entry name" value="SQS_PSY"/>
    <property type="match status" value="1"/>
</dbReference>